<evidence type="ECO:0008006" key="4">
    <source>
        <dbReference type="Google" id="ProtNLM"/>
    </source>
</evidence>
<keyword evidence="1" id="KW-0732">Signal</keyword>
<proteinExistence type="predicted"/>
<evidence type="ECO:0000313" key="2">
    <source>
        <dbReference type="EMBL" id="MFC3303350.1"/>
    </source>
</evidence>
<sequence>MNKKILALSASLAAGAAAWGGLASASDADAIRGLTGESAIQAFRAGDFALADDHEMFCGVKKDPRQKAVDRVMAIIEAESGISVNDASDPNFSGYRSDFSEDAVQARVNSDVTIRRRTADPVIFLDFDRDAGQLPTFEVDLLDVDGSLVTTFVLPDYVYMADDRAFILDRVRADLEPYGFIVTDVEPASGPYTEIDFANNDRVPGQGTNVTLTFTPSGAVSFSILFGRADEIDFGNDNYDSGAFTDASLWTVVSELFTVGTFEAFSGIVPADSDGDGEVDFAALQFAVRNQSANTGAHEIGHTLGLRHHDSIGPIDQGLPTTGRPAPGAFLPAYTGPIEATETPFNLMASGASVGLPLQNATTVDRSFSQRSNLKLQLAQTRAKLVSEAQLINELADPNEIPRFFEPKRSILRPLTMRPGKPDRYLDSYWFQGTIDGPQGFDTYAFKGKAGQTITAEIISQSDSNIFDFALTRLDLLRVDPLAGFVPVATNINTFEPFDPLLFDFTFQETGNYVLVVTAPDEFYFDIDGDGVVPDSLVAVGAESLLEGDYDLLMYFAPSPRRFQTVMPMAAAVQLFIGDESS</sequence>
<reference evidence="3" key="1">
    <citation type="journal article" date="2019" name="Int. J. Syst. Evol. Microbiol.">
        <title>The Global Catalogue of Microorganisms (GCM) 10K type strain sequencing project: providing services to taxonomists for standard genome sequencing and annotation.</title>
        <authorList>
            <consortium name="The Broad Institute Genomics Platform"/>
            <consortium name="The Broad Institute Genome Sequencing Center for Infectious Disease"/>
            <person name="Wu L."/>
            <person name="Ma J."/>
        </authorList>
    </citation>
    <scope>NUCLEOTIDE SEQUENCE [LARGE SCALE GENOMIC DNA]</scope>
    <source>
        <strain evidence="3">KCTC 22245</strain>
    </source>
</reference>
<dbReference type="EMBL" id="JBHRVA010000003">
    <property type="protein sequence ID" value="MFC3303350.1"/>
    <property type="molecule type" value="Genomic_DNA"/>
</dbReference>
<dbReference type="Proteomes" id="UP001595607">
    <property type="component" value="Unassembled WGS sequence"/>
</dbReference>
<feature type="signal peptide" evidence="1">
    <location>
        <begin position="1"/>
        <end position="25"/>
    </location>
</feature>
<evidence type="ECO:0000313" key="3">
    <source>
        <dbReference type="Proteomes" id="UP001595607"/>
    </source>
</evidence>
<gene>
    <name evidence="2" type="ORF">ACFONP_11475</name>
</gene>
<evidence type="ECO:0000256" key="1">
    <source>
        <dbReference type="SAM" id="SignalP"/>
    </source>
</evidence>
<dbReference type="SUPFAM" id="SSF55486">
    <property type="entry name" value="Metalloproteases ('zincins'), catalytic domain"/>
    <property type="match status" value="1"/>
</dbReference>
<protein>
    <recommendedName>
        <fullName evidence="4">Peptidase M10 metallopeptidase domain-containing protein</fullName>
    </recommendedName>
</protein>
<dbReference type="Gene3D" id="3.40.390.10">
    <property type="entry name" value="Collagenase (Catalytic Domain)"/>
    <property type="match status" value="1"/>
</dbReference>
<organism evidence="2 3">
    <name type="scientific">Parvularcula lutaonensis</name>
    <dbReference type="NCBI Taxonomy" id="491923"/>
    <lineage>
        <taxon>Bacteria</taxon>
        <taxon>Pseudomonadati</taxon>
        <taxon>Pseudomonadota</taxon>
        <taxon>Alphaproteobacteria</taxon>
        <taxon>Parvularculales</taxon>
        <taxon>Parvularculaceae</taxon>
        <taxon>Parvularcula</taxon>
    </lineage>
</organism>
<name>A0ABV7MDA4_9PROT</name>
<dbReference type="RefSeq" id="WP_189575827.1">
    <property type="nucleotide sequence ID" value="NZ_BMXU01000002.1"/>
</dbReference>
<keyword evidence="3" id="KW-1185">Reference proteome</keyword>
<feature type="chain" id="PRO_5045416342" description="Peptidase M10 metallopeptidase domain-containing protein" evidence="1">
    <location>
        <begin position="26"/>
        <end position="582"/>
    </location>
</feature>
<comment type="caution">
    <text evidence="2">The sequence shown here is derived from an EMBL/GenBank/DDBJ whole genome shotgun (WGS) entry which is preliminary data.</text>
</comment>
<dbReference type="Gene3D" id="2.60.120.380">
    <property type="match status" value="1"/>
</dbReference>
<accession>A0ABV7MDA4</accession>
<dbReference type="InterPro" id="IPR024079">
    <property type="entry name" value="MetalloPept_cat_dom_sf"/>
</dbReference>